<evidence type="ECO:0000256" key="5">
    <source>
        <dbReference type="ARBA" id="ARBA00023136"/>
    </source>
</evidence>
<dbReference type="GO" id="GO:0005886">
    <property type="term" value="C:plasma membrane"/>
    <property type="evidence" value="ECO:0007669"/>
    <property type="project" value="UniProtKB-SubCell"/>
</dbReference>
<feature type="transmembrane region" description="Helical" evidence="6">
    <location>
        <begin position="87"/>
        <end position="107"/>
    </location>
</feature>
<dbReference type="PANTHER" id="PTHR30213:SF1">
    <property type="entry name" value="INNER MEMBRANE PROTEIN YHJD"/>
    <property type="match status" value="1"/>
</dbReference>
<dbReference type="InterPro" id="IPR017039">
    <property type="entry name" value="Virul_fac_BrkB"/>
</dbReference>
<feature type="transmembrane region" description="Helical" evidence="6">
    <location>
        <begin position="243"/>
        <end position="264"/>
    </location>
</feature>
<feature type="transmembrane region" description="Helical" evidence="6">
    <location>
        <begin position="20"/>
        <end position="47"/>
    </location>
</feature>
<dbReference type="Pfam" id="PF03631">
    <property type="entry name" value="Virul_fac_BrkB"/>
    <property type="match status" value="1"/>
</dbReference>
<reference evidence="7 8" key="1">
    <citation type="journal article" date="2016" name="Nat. Commun.">
        <title>Thousands of microbial genomes shed light on interconnected biogeochemical processes in an aquifer system.</title>
        <authorList>
            <person name="Anantharaman K."/>
            <person name="Brown C.T."/>
            <person name="Hug L.A."/>
            <person name="Sharon I."/>
            <person name="Castelle C.J."/>
            <person name="Probst A.J."/>
            <person name="Thomas B.C."/>
            <person name="Singh A."/>
            <person name="Wilkins M.J."/>
            <person name="Karaoz U."/>
            <person name="Brodie E.L."/>
            <person name="Williams K.H."/>
            <person name="Hubbard S.S."/>
            <person name="Banfield J.F."/>
        </authorList>
    </citation>
    <scope>NUCLEOTIDE SEQUENCE [LARGE SCALE GENOMIC DNA]</scope>
</reference>
<evidence type="ECO:0000256" key="1">
    <source>
        <dbReference type="ARBA" id="ARBA00004651"/>
    </source>
</evidence>
<dbReference type="PANTHER" id="PTHR30213">
    <property type="entry name" value="INNER MEMBRANE PROTEIN YHJD"/>
    <property type="match status" value="1"/>
</dbReference>
<evidence type="ECO:0000313" key="8">
    <source>
        <dbReference type="Proteomes" id="UP000178742"/>
    </source>
</evidence>
<accession>A0A1F6M4F0</accession>
<evidence type="ECO:0000256" key="4">
    <source>
        <dbReference type="ARBA" id="ARBA00022989"/>
    </source>
</evidence>
<dbReference type="Proteomes" id="UP000178742">
    <property type="component" value="Unassembled WGS sequence"/>
</dbReference>
<dbReference type="STRING" id="1798676.A3B90_00770"/>
<evidence type="ECO:0000256" key="3">
    <source>
        <dbReference type="ARBA" id="ARBA00022692"/>
    </source>
</evidence>
<evidence type="ECO:0000313" key="7">
    <source>
        <dbReference type="EMBL" id="OGH66522.1"/>
    </source>
</evidence>
<comment type="subcellular location">
    <subcellularLocation>
        <location evidence="1">Cell membrane</location>
        <topology evidence="1">Multi-pass membrane protein</topology>
    </subcellularLocation>
</comment>
<feature type="transmembrane region" description="Helical" evidence="6">
    <location>
        <begin position="172"/>
        <end position="193"/>
    </location>
</feature>
<name>A0A1F6M4F0_9BACT</name>
<evidence type="ECO:0000256" key="6">
    <source>
        <dbReference type="SAM" id="Phobius"/>
    </source>
</evidence>
<feature type="transmembrane region" description="Helical" evidence="6">
    <location>
        <begin position="205"/>
        <end position="223"/>
    </location>
</feature>
<proteinExistence type="predicted"/>
<organism evidence="7 8">
    <name type="scientific">Candidatus Magasanikbacteria bacterium RIFCSPHIGHO2_02_FULL_41_13</name>
    <dbReference type="NCBI Taxonomy" id="1798676"/>
    <lineage>
        <taxon>Bacteria</taxon>
        <taxon>Candidatus Magasanikiibacteriota</taxon>
    </lineage>
</organism>
<sequence length="295" mass="33588">MKKIFLQIFKEYFSHNPFSLAAALSFYAVIAFPAFVMLLVFLSAIFVSQNSFSPQMYSQLENFLGPGAKTLILQIFENLPSLYELKLVSFITFLAFLFGGLGFFEQLQTSFHKFWNITLKKKLGIRGYLKNQFFLILTMICCGAIFIASTAIEVFFSALPHLFVQLSFLQTLLPFLGLFFGLLFMMTIFTFLYKFLTQANIEWREALFGASITTILFTLGKYITMLLLSHNATLSSYGAASTIVIFLLFVYYSSQAIFIGAVATKIHAKNNGRKIRPNKNSIDTESLWNRLTRNV</sequence>
<dbReference type="PIRSF" id="PIRSF035875">
    <property type="entry name" value="RNase_BN"/>
    <property type="match status" value="1"/>
</dbReference>
<keyword evidence="3 6" id="KW-0812">Transmembrane</keyword>
<keyword evidence="4 6" id="KW-1133">Transmembrane helix</keyword>
<keyword evidence="5 6" id="KW-0472">Membrane</keyword>
<feature type="transmembrane region" description="Helical" evidence="6">
    <location>
        <begin position="128"/>
        <end position="152"/>
    </location>
</feature>
<protein>
    <submittedName>
        <fullName evidence="7">Uncharacterized protein</fullName>
    </submittedName>
</protein>
<dbReference type="AlphaFoldDB" id="A0A1F6M4F0"/>
<gene>
    <name evidence="7" type="ORF">A3B90_00770</name>
</gene>
<dbReference type="EMBL" id="MFPX01000017">
    <property type="protein sequence ID" value="OGH66522.1"/>
    <property type="molecule type" value="Genomic_DNA"/>
</dbReference>
<evidence type="ECO:0000256" key="2">
    <source>
        <dbReference type="ARBA" id="ARBA00022475"/>
    </source>
</evidence>
<keyword evidence="2" id="KW-1003">Cell membrane</keyword>
<comment type="caution">
    <text evidence="7">The sequence shown here is derived from an EMBL/GenBank/DDBJ whole genome shotgun (WGS) entry which is preliminary data.</text>
</comment>